<comment type="caution">
    <text evidence="1">The sequence shown here is derived from an EMBL/GenBank/DDBJ whole genome shotgun (WGS) entry which is preliminary data.</text>
</comment>
<reference evidence="1" key="1">
    <citation type="submission" date="2023-07" db="EMBL/GenBank/DDBJ databases">
        <authorList>
            <person name="Stuckert A."/>
        </authorList>
    </citation>
    <scope>NUCLEOTIDE SEQUENCE</scope>
</reference>
<accession>A0ABN9MGT0</accession>
<proteinExistence type="predicted"/>
<dbReference type="PANTHER" id="PTHR14907">
    <property type="entry name" value="FI14130P"/>
    <property type="match status" value="1"/>
</dbReference>
<dbReference type="Proteomes" id="UP001176940">
    <property type="component" value="Unassembled WGS sequence"/>
</dbReference>
<dbReference type="PANTHER" id="PTHR14907:SF8">
    <property type="entry name" value="SUPPRESSOR APC DOMAIN-CONTAINING PROTEIN 1 ISOFORM X1"/>
    <property type="match status" value="1"/>
</dbReference>
<dbReference type="Pfam" id="PF11414">
    <property type="entry name" value="Suppressor_APC"/>
    <property type="match status" value="1"/>
</dbReference>
<evidence type="ECO:0000313" key="2">
    <source>
        <dbReference type="Proteomes" id="UP001176940"/>
    </source>
</evidence>
<keyword evidence="2" id="KW-1185">Reference proteome</keyword>
<evidence type="ECO:0000313" key="1">
    <source>
        <dbReference type="EMBL" id="CAJ0965958.1"/>
    </source>
</evidence>
<organism evidence="1 2">
    <name type="scientific">Ranitomeya imitator</name>
    <name type="common">mimic poison frog</name>
    <dbReference type="NCBI Taxonomy" id="111125"/>
    <lineage>
        <taxon>Eukaryota</taxon>
        <taxon>Metazoa</taxon>
        <taxon>Chordata</taxon>
        <taxon>Craniata</taxon>
        <taxon>Vertebrata</taxon>
        <taxon>Euteleostomi</taxon>
        <taxon>Amphibia</taxon>
        <taxon>Batrachia</taxon>
        <taxon>Anura</taxon>
        <taxon>Neobatrachia</taxon>
        <taxon>Hyloidea</taxon>
        <taxon>Dendrobatidae</taxon>
        <taxon>Dendrobatinae</taxon>
        <taxon>Ranitomeya</taxon>
    </lineage>
</organism>
<dbReference type="EMBL" id="CAUEEQ010070846">
    <property type="protein sequence ID" value="CAJ0965958.1"/>
    <property type="molecule type" value="Genomic_DNA"/>
</dbReference>
<sequence>MKELEQERDALLDGVQLVDRARDWYRERLQVSEQQRDWPGTLDQIPPPPLLGSTVLVQIQEVNRFLSDLISPPEKVADANTYLWTCHKYVFSYLVNRRQAPYSTKHPDPITTLKFQNQLLTRADVSLQELSVQNERIWKLQRENEALYRELEERHMHRATFI</sequence>
<gene>
    <name evidence="1" type="ORF">RIMI_LOCUS20793251</name>
</gene>
<dbReference type="InterPro" id="IPR026828">
    <property type="entry name" value="SAPC2_1/2"/>
</dbReference>
<protein>
    <submittedName>
        <fullName evidence="1">Uncharacterized protein</fullName>
    </submittedName>
</protein>
<name>A0ABN9MGT0_9NEOB</name>